<dbReference type="SUPFAM" id="SSF52540">
    <property type="entry name" value="P-loop containing nucleoside triphosphate hydrolases"/>
    <property type="match status" value="1"/>
</dbReference>
<dbReference type="HOGENOM" id="CLU_000604_1_11_2"/>
<dbReference type="OrthoDB" id="18209at2157"/>
<dbReference type="STRING" id="444157.Tneu_0330"/>
<keyword evidence="1" id="KW-0547">Nucleotide-binding</keyword>
<dbReference type="GeneID" id="6165141"/>
<evidence type="ECO:0000313" key="5">
    <source>
        <dbReference type="Proteomes" id="UP000001694"/>
    </source>
</evidence>
<dbReference type="PROSITE" id="PS50893">
    <property type="entry name" value="ABC_TRANSPORTER_2"/>
    <property type="match status" value="1"/>
</dbReference>
<accession>B1YBF0</accession>
<dbReference type="InterPro" id="IPR017871">
    <property type="entry name" value="ABC_transporter-like_CS"/>
</dbReference>
<organism evidence="4 5">
    <name type="scientific">Pyrobaculum neutrophilum (strain DSM 2338 / JCM 9278 / NBRC 100436 / V24Sta)</name>
    <name type="common">Thermoproteus neutrophilus</name>
    <dbReference type="NCBI Taxonomy" id="444157"/>
    <lineage>
        <taxon>Archaea</taxon>
        <taxon>Thermoproteota</taxon>
        <taxon>Thermoprotei</taxon>
        <taxon>Thermoproteales</taxon>
        <taxon>Thermoproteaceae</taxon>
        <taxon>Pyrobaculum</taxon>
    </lineage>
</organism>
<dbReference type="InterPro" id="IPR003439">
    <property type="entry name" value="ABC_transporter-like_ATP-bd"/>
</dbReference>
<dbReference type="eggNOG" id="arCOG05372">
    <property type="taxonomic scope" value="Archaea"/>
</dbReference>
<feature type="domain" description="ABC transporter" evidence="3">
    <location>
        <begin position="2"/>
        <end position="220"/>
    </location>
</feature>
<sequence>MIEIRGVKVRAGTFEVLAEGAEVVGKAVLLGPNGSGKTTLLRAVSGVIPYEGSIKIDGVEVDSARGLHTVSSNLPEIYRIAYDVAGLLEVFEDLKGVDRGEFEALMGRLGLGREVMRRPVHALSAGQWSLVRLALALSSRPKTILVDEPFENVDPARRSVVLKLLVERGESGIVATHDLDALKAMRGWDAYFMLEGRLYGPVSVDDLLASGLVRGRAGGALLTLKVGGVEYSVVKGAGVKFGEMGTVNRIYGLAE</sequence>
<gene>
    <name evidence="4" type="ordered locus">Tneu_0330</name>
</gene>
<evidence type="ECO:0000256" key="1">
    <source>
        <dbReference type="ARBA" id="ARBA00022741"/>
    </source>
</evidence>
<name>B1YBF0_PYRNV</name>
<dbReference type="PROSITE" id="PS00211">
    <property type="entry name" value="ABC_TRANSPORTER_1"/>
    <property type="match status" value="1"/>
</dbReference>
<evidence type="ECO:0000259" key="3">
    <source>
        <dbReference type="PROSITE" id="PS50893"/>
    </source>
</evidence>
<reference evidence="4" key="1">
    <citation type="submission" date="2008-03" db="EMBL/GenBank/DDBJ databases">
        <title>Complete sequence of Thermoproteus neutrophilus V24Sta.</title>
        <authorList>
            <consortium name="US DOE Joint Genome Institute"/>
            <person name="Copeland A."/>
            <person name="Lucas S."/>
            <person name="Lapidus A."/>
            <person name="Glavina del Rio T."/>
            <person name="Dalin E."/>
            <person name="Tice H."/>
            <person name="Bruce D."/>
            <person name="Goodwin L."/>
            <person name="Pitluck S."/>
            <person name="Sims D."/>
            <person name="Brettin T."/>
            <person name="Detter J.C."/>
            <person name="Han C."/>
            <person name="Kuske C.R."/>
            <person name="Schmutz J."/>
            <person name="Larimer F."/>
            <person name="Land M."/>
            <person name="Hauser L."/>
            <person name="Kyrpides N."/>
            <person name="Mikhailova N."/>
            <person name="Biddle J.F."/>
            <person name="Zhang Z."/>
            <person name="Fitz-Gibbon S.T."/>
            <person name="Lowe T.M."/>
            <person name="Saltikov C."/>
            <person name="House C.H."/>
            <person name="Richardson P."/>
        </authorList>
    </citation>
    <scope>NUCLEOTIDE SEQUENCE [LARGE SCALE GENOMIC DNA]</scope>
    <source>
        <strain evidence="4">V24Sta</strain>
    </source>
</reference>
<dbReference type="KEGG" id="tne:Tneu_0330"/>
<dbReference type="GO" id="GO:0016887">
    <property type="term" value="F:ATP hydrolysis activity"/>
    <property type="evidence" value="ECO:0007669"/>
    <property type="project" value="InterPro"/>
</dbReference>
<dbReference type="PANTHER" id="PTHR43850">
    <property type="entry name" value="ABC TRANSPORTER ATP-BINDING PROTEIN MA_4021-RELATED"/>
    <property type="match status" value="1"/>
</dbReference>
<dbReference type="GO" id="GO:0005524">
    <property type="term" value="F:ATP binding"/>
    <property type="evidence" value="ECO:0007669"/>
    <property type="project" value="UniProtKB-KW"/>
</dbReference>
<dbReference type="InterPro" id="IPR003593">
    <property type="entry name" value="AAA+_ATPase"/>
</dbReference>
<dbReference type="EMBL" id="CP001014">
    <property type="protein sequence ID" value="ACB39281.1"/>
    <property type="molecule type" value="Genomic_DNA"/>
</dbReference>
<dbReference type="AlphaFoldDB" id="B1YBF0"/>
<evidence type="ECO:0000256" key="2">
    <source>
        <dbReference type="ARBA" id="ARBA00022840"/>
    </source>
</evidence>
<dbReference type="InterPro" id="IPR027417">
    <property type="entry name" value="P-loop_NTPase"/>
</dbReference>
<dbReference type="Pfam" id="PF00005">
    <property type="entry name" value="ABC_tran"/>
    <property type="match status" value="1"/>
</dbReference>
<dbReference type="PANTHER" id="PTHR43850:SF2">
    <property type="entry name" value="ABC TRANSPORTER ATP-BINDING PROTEIN MA_4021-RELATED"/>
    <property type="match status" value="1"/>
</dbReference>
<keyword evidence="5" id="KW-1185">Reference proteome</keyword>
<evidence type="ECO:0000313" key="4">
    <source>
        <dbReference type="EMBL" id="ACB39281.1"/>
    </source>
</evidence>
<proteinExistence type="predicted"/>
<dbReference type="SMART" id="SM00382">
    <property type="entry name" value="AAA"/>
    <property type="match status" value="1"/>
</dbReference>
<keyword evidence="2" id="KW-0067">ATP-binding</keyword>
<protein>
    <submittedName>
        <fullName evidence="4">ABC transporter related</fullName>
    </submittedName>
</protein>
<dbReference type="Gene3D" id="3.40.50.300">
    <property type="entry name" value="P-loop containing nucleotide triphosphate hydrolases"/>
    <property type="match status" value="1"/>
</dbReference>
<dbReference type="Proteomes" id="UP000001694">
    <property type="component" value="Chromosome"/>
</dbReference>
<dbReference type="RefSeq" id="WP_012349702.1">
    <property type="nucleotide sequence ID" value="NC_010525.1"/>
</dbReference>